<dbReference type="GeneID" id="103074767"/>
<name>A0A340WWJ5_LIPVE</name>
<feature type="region of interest" description="Disordered" evidence="1">
    <location>
        <begin position="187"/>
        <end position="258"/>
    </location>
</feature>
<feature type="compositionally biased region" description="Basic and acidic residues" evidence="1">
    <location>
        <begin position="53"/>
        <end position="67"/>
    </location>
</feature>
<feature type="region of interest" description="Disordered" evidence="1">
    <location>
        <begin position="411"/>
        <end position="443"/>
    </location>
</feature>
<feature type="compositionally biased region" description="Basic and acidic residues" evidence="1">
    <location>
        <begin position="15"/>
        <end position="42"/>
    </location>
</feature>
<reference evidence="3" key="1">
    <citation type="submission" date="2025-08" db="UniProtKB">
        <authorList>
            <consortium name="RefSeq"/>
        </authorList>
    </citation>
    <scope>IDENTIFICATION</scope>
</reference>
<sequence length="530" mass="56435">MVWASSALAEVLWRRELRPPVAGRRSEVPTRGGDPRGPEVRARTAGGVCEASPSERRGAGTPREPEMKPWATDTGVKPGPRGERKPGRPLTNPMEWRGGGCRLLRRLHAWSCGRGAQSLDLGGVARGRRERPAGRVLRRRTWAVWGHIQGAGAAAEAASPRGAGEPLKGLEMDSGKRLFKAFLGKMPESQPSQENGQPSAPPSPAVAWGQPGAPEQQSAGAADSGLAVGSAPLPANPTPGTTERRDRSQGELCPQSRDSVLLSRQTWVGSCSGPGGASQATEATPPGVLYCSLGVRVQARLDGSGLRQARLSEGRGAVCFDPSAVWASSAWPGPTGQQPEGHGLRSNGPQHPGGRPVHGKAGQVPAGVPRGRAAGHGHRRPQDQRLRTCPPAGTREAERTALWKRTPSAWRMRDPQARPARTPALSPQVCEPQGSRPPSRRWNVSREERWRLAVLGGGERPGLPGATLSYRDLAQIVAQLVSQDVDKDVLFPHPPRSAESSSAFQAFLVRSAPFWHSVTQEAQASRSPPS</sequence>
<feature type="region of interest" description="Disordered" evidence="1">
    <location>
        <begin position="329"/>
        <end position="399"/>
    </location>
</feature>
<keyword evidence="2" id="KW-1185">Reference proteome</keyword>
<evidence type="ECO:0000313" key="3">
    <source>
        <dbReference type="RefSeq" id="XP_007452022.1"/>
    </source>
</evidence>
<dbReference type="AlphaFoldDB" id="A0A340WWJ5"/>
<accession>A0A340WWJ5</accession>
<dbReference type="KEGG" id="lve:103074767"/>
<protein>
    <submittedName>
        <fullName evidence="3">Uncharacterized protein LOC103074767</fullName>
    </submittedName>
</protein>
<dbReference type="InParanoid" id="A0A340WWJ5"/>
<dbReference type="STRING" id="118797.A0A340WWJ5"/>
<organism evidence="2 3">
    <name type="scientific">Lipotes vexillifer</name>
    <name type="common">Yangtze river dolphin</name>
    <dbReference type="NCBI Taxonomy" id="118797"/>
    <lineage>
        <taxon>Eukaryota</taxon>
        <taxon>Metazoa</taxon>
        <taxon>Chordata</taxon>
        <taxon>Craniata</taxon>
        <taxon>Vertebrata</taxon>
        <taxon>Euteleostomi</taxon>
        <taxon>Mammalia</taxon>
        <taxon>Eutheria</taxon>
        <taxon>Laurasiatheria</taxon>
        <taxon>Artiodactyla</taxon>
        <taxon>Whippomorpha</taxon>
        <taxon>Cetacea</taxon>
        <taxon>Odontoceti</taxon>
        <taxon>Lipotidae</taxon>
        <taxon>Lipotes</taxon>
    </lineage>
</organism>
<dbReference type="OrthoDB" id="9836523at2759"/>
<feature type="region of interest" description="Disordered" evidence="1">
    <location>
        <begin position="15"/>
        <end position="95"/>
    </location>
</feature>
<feature type="compositionally biased region" description="Polar residues" evidence="1">
    <location>
        <begin position="189"/>
        <end position="198"/>
    </location>
</feature>
<gene>
    <name evidence="3" type="primary">LOC103074767</name>
</gene>
<evidence type="ECO:0000256" key="1">
    <source>
        <dbReference type="SAM" id="MobiDB-lite"/>
    </source>
</evidence>
<dbReference type="RefSeq" id="XP_007452022.1">
    <property type="nucleotide sequence ID" value="XM_007451960.1"/>
</dbReference>
<proteinExistence type="predicted"/>
<dbReference type="Proteomes" id="UP000265300">
    <property type="component" value="Unplaced"/>
</dbReference>
<evidence type="ECO:0000313" key="2">
    <source>
        <dbReference type="Proteomes" id="UP000265300"/>
    </source>
</evidence>